<dbReference type="Pfam" id="PF18029">
    <property type="entry name" value="Glyoxalase_6"/>
    <property type="match status" value="1"/>
</dbReference>
<accession>A0A4R6YN67</accession>
<keyword evidence="3" id="KW-1185">Reference proteome</keyword>
<name>A0A4R6YN67_9GAMM</name>
<evidence type="ECO:0000313" key="3">
    <source>
        <dbReference type="Proteomes" id="UP000295293"/>
    </source>
</evidence>
<evidence type="ECO:0000313" key="2">
    <source>
        <dbReference type="EMBL" id="TDR38970.1"/>
    </source>
</evidence>
<dbReference type="Gene3D" id="3.10.180.10">
    <property type="entry name" value="2,3-Dihydroxybiphenyl 1,2-Dioxygenase, domain 1"/>
    <property type="match status" value="1"/>
</dbReference>
<dbReference type="SUPFAM" id="SSF54593">
    <property type="entry name" value="Glyoxalase/Bleomycin resistance protein/Dihydroxybiphenyl dioxygenase"/>
    <property type="match status" value="1"/>
</dbReference>
<reference evidence="2 3" key="1">
    <citation type="submission" date="2019-03" db="EMBL/GenBank/DDBJ databases">
        <title>Genomic Encyclopedia of Type Strains, Phase IV (KMG-IV): sequencing the most valuable type-strain genomes for metagenomic binning, comparative biology and taxonomic classification.</title>
        <authorList>
            <person name="Goeker M."/>
        </authorList>
    </citation>
    <scope>NUCLEOTIDE SEQUENCE [LARGE SCALE GENOMIC DNA]</scope>
    <source>
        <strain evidence="2 3">DSM 21667</strain>
    </source>
</reference>
<dbReference type="InterPro" id="IPR041581">
    <property type="entry name" value="Glyoxalase_6"/>
</dbReference>
<protein>
    <submittedName>
        <fullName evidence="2">Putative glyoxalase superfamily protein PhnB</fullName>
    </submittedName>
</protein>
<dbReference type="AlphaFoldDB" id="A0A4R6YN67"/>
<gene>
    <name evidence="2" type="ORF">DFR29_118113</name>
</gene>
<organism evidence="2 3">
    <name type="scientific">Tahibacter aquaticus</name>
    <dbReference type="NCBI Taxonomy" id="520092"/>
    <lineage>
        <taxon>Bacteria</taxon>
        <taxon>Pseudomonadati</taxon>
        <taxon>Pseudomonadota</taxon>
        <taxon>Gammaproteobacteria</taxon>
        <taxon>Lysobacterales</taxon>
        <taxon>Rhodanobacteraceae</taxon>
        <taxon>Tahibacter</taxon>
    </lineage>
</organism>
<comment type="caution">
    <text evidence="2">The sequence shown here is derived from an EMBL/GenBank/DDBJ whole genome shotgun (WGS) entry which is preliminary data.</text>
</comment>
<evidence type="ECO:0000259" key="1">
    <source>
        <dbReference type="PROSITE" id="PS51819"/>
    </source>
</evidence>
<dbReference type="PROSITE" id="PS51819">
    <property type="entry name" value="VOC"/>
    <property type="match status" value="1"/>
</dbReference>
<dbReference type="InterPro" id="IPR029068">
    <property type="entry name" value="Glyas_Bleomycin-R_OHBP_Dase"/>
</dbReference>
<dbReference type="InterPro" id="IPR037523">
    <property type="entry name" value="VOC_core"/>
</dbReference>
<feature type="domain" description="VOC" evidence="1">
    <location>
        <begin position="2"/>
        <end position="124"/>
    </location>
</feature>
<proteinExistence type="predicted"/>
<dbReference type="EMBL" id="SNZH01000018">
    <property type="protein sequence ID" value="TDR38970.1"/>
    <property type="molecule type" value="Genomic_DNA"/>
</dbReference>
<sequence>MTRLLLNIDVPDLDRATAFYCQALGLTLSRHLFGHQVAELSGAGIAIYLLHKPSGSMAAGAQQRDYARHWTPLHFDLVVHALEPAIQRALAAGALAESDVDTAGWGRSARFADPFGHGFCLIEFSAEGYASVASP</sequence>
<dbReference type="RefSeq" id="WP_133821182.1">
    <property type="nucleotide sequence ID" value="NZ_SNZH01000018.1"/>
</dbReference>
<dbReference type="OrthoDB" id="5522469at2"/>
<dbReference type="Proteomes" id="UP000295293">
    <property type="component" value="Unassembled WGS sequence"/>
</dbReference>